<evidence type="ECO:0000313" key="1">
    <source>
        <dbReference type="Proteomes" id="UP000887565"/>
    </source>
</evidence>
<name>A0A915JBM6_ROMCU</name>
<reference evidence="2" key="1">
    <citation type="submission" date="2022-11" db="UniProtKB">
        <authorList>
            <consortium name="WormBaseParasite"/>
        </authorList>
    </citation>
    <scope>IDENTIFICATION</scope>
</reference>
<sequence length="104" mass="11762">MSLSKNVSFSKFEALISERLLFKPLRSTLDAFCKFRRLVALYFLTIAAARSGSFLLTKFAPFSTLLLKIRTKKFTIEAARPTKGRIDGVQSVSRTDDYDFASLI</sequence>
<keyword evidence="1" id="KW-1185">Reference proteome</keyword>
<accession>A0A915JBM6</accession>
<protein>
    <submittedName>
        <fullName evidence="2">Uncharacterized protein</fullName>
    </submittedName>
</protein>
<organism evidence="1 2">
    <name type="scientific">Romanomermis culicivorax</name>
    <name type="common">Nematode worm</name>
    <dbReference type="NCBI Taxonomy" id="13658"/>
    <lineage>
        <taxon>Eukaryota</taxon>
        <taxon>Metazoa</taxon>
        <taxon>Ecdysozoa</taxon>
        <taxon>Nematoda</taxon>
        <taxon>Enoplea</taxon>
        <taxon>Dorylaimia</taxon>
        <taxon>Mermithida</taxon>
        <taxon>Mermithoidea</taxon>
        <taxon>Mermithidae</taxon>
        <taxon>Romanomermis</taxon>
    </lineage>
</organism>
<dbReference type="Proteomes" id="UP000887565">
    <property type="component" value="Unplaced"/>
</dbReference>
<proteinExistence type="predicted"/>
<dbReference type="AlphaFoldDB" id="A0A915JBM6"/>
<evidence type="ECO:0000313" key="2">
    <source>
        <dbReference type="WBParaSite" id="nRc.2.0.1.t23190-RA"/>
    </source>
</evidence>
<dbReference type="WBParaSite" id="nRc.2.0.1.t23190-RA">
    <property type="protein sequence ID" value="nRc.2.0.1.t23190-RA"/>
    <property type="gene ID" value="nRc.2.0.1.g23190"/>
</dbReference>